<accession>C0EXK2</accession>
<evidence type="ECO:0000313" key="1">
    <source>
        <dbReference type="EMBL" id="EEG36040.1"/>
    </source>
</evidence>
<comment type="caution">
    <text evidence="1">The sequence shown here is derived from an EMBL/GenBank/DDBJ whole genome shotgun (WGS) entry which is preliminary data.</text>
</comment>
<dbReference type="AlphaFoldDB" id="C0EXK2"/>
<reference evidence="1 2" key="1">
    <citation type="submission" date="2009-01" db="EMBL/GenBank/DDBJ databases">
        <authorList>
            <person name="Fulton L."/>
            <person name="Clifton S."/>
            <person name="Fulton B."/>
            <person name="Xu J."/>
            <person name="Minx P."/>
            <person name="Pepin K.H."/>
            <person name="Johnson M."/>
            <person name="Bhonagiri V."/>
            <person name="Nash W.E."/>
            <person name="Mardis E.R."/>
            <person name="Wilson R.K."/>
        </authorList>
    </citation>
    <scope>NUCLEOTIDE SEQUENCE [LARGE SCALE GENOMIC DNA]</scope>
    <source>
        <strain evidence="1 2">DSM 3353</strain>
    </source>
</reference>
<evidence type="ECO:0000313" key="2">
    <source>
        <dbReference type="Proteomes" id="UP000003174"/>
    </source>
</evidence>
<dbReference type="EMBL" id="ACEP01000094">
    <property type="protein sequence ID" value="EEG36040.1"/>
    <property type="molecule type" value="Genomic_DNA"/>
</dbReference>
<proteinExistence type="predicted"/>
<reference evidence="1 2" key="2">
    <citation type="submission" date="2009-02" db="EMBL/GenBank/DDBJ databases">
        <title>Draft genome sequence of Eubacterium hallii (DSM 3353).</title>
        <authorList>
            <person name="Sudarsanam P."/>
            <person name="Ley R."/>
            <person name="Guruge J."/>
            <person name="Turnbaugh P.J."/>
            <person name="Mahowald M."/>
            <person name="Liep D."/>
            <person name="Gordon J."/>
        </authorList>
    </citation>
    <scope>NUCLEOTIDE SEQUENCE [LARGE SCALE GENOMIC DNA]</scope>
    <source>
        <strain evidence="1 2">DSM 3353</strain>
    </source>
</reference>
<dbReference type="Proteomes" id="UP000003174">
    <property type="component" value="Unassembled WGS sequence"/>
</dbReference>
<protein>
    <submittedName>
        <fullName evidence="1">Uncharacterized protein</fullName>
    </submittedName>
</protein>
<organism evidence="1 2">
    <name type="scientific">Anaerobutyricum hallii DSM 3353</name>
    <dbReference type="NCBI Taxonomy" id="411469"/>
    <lineage>
        <taxon>Bacteria</taxon>
        <taxon>Bacillati</taxon>
        <taxon>Bacillota</taxon>
        <taxon>Clostridia</taxon>
        <taxon>Lachnospirales</taxon>
        <taxon>Lachnospiraceae</taxon>
        <taxon>Anaerobutyricum</taxon>
    </lineage>
</organism>
<name>C0EXK2_9FIRM</name>
<sequence>MIQEITLSETKPFGSNCHTLLDIRNCIVINNFNAKLHPQYP</sequence>
<gene>
    <name evidence="1" type="ORF">EUBHAL_02144</name>
</gene>